<feature type="transmembrane region" description="Helical" evidence="1">
    <location>
        <begin position="61"/>
        <end position="79"/>
    </location>
</feature>
<sequence>MLDTLLKIGLIDFVDVLVVGLLLWALIAWMRRVRADLALLGLGFLGLFYLVALQLELQLTAWIFQGFFAVLIVLLVVVFQEDLRRLFEQIAVLGLGHRPPRPEVGGAAAIYRAMQRLARSRTGALVVVPGR</sequence>
<dbReference type="EMBL" id="UINC01022064">
    <property type="protein sequence ID" value="SVA90921.1"/>
    <property type="molecule type" value="Genomic_DNA"/>
</dbReference>
<organism evidence="3">
    <name type="scientific">marine metagenome</name>
    <dbReference type="NCBI Taxonomy" id="408172"/>
    <lineage>
        <taxon>unclassified sequences</taxon>
        <taxon>metagenomes</taxon>
        <taxon>ecological metagenomes</taxon>
    </lineage>
</organism>
<name>A0A381ZPL3_9ZZZZ</name>
<gene>
    <name evidence="3" type="ORF">METZ01_LOCUS143775</name>
</gene>
<dbReference type="AlphaFoldDB" id="A0A381ZPL3"/>
<accession>A0A381ZPL3</accession>
<evidence type="ECO:0000259" key="2">
    <source>
        <dbReference type="Pfam" id="PF19293"/>
    </source>
</evidence>
<dbReference type="InterPro" id="IPR050338">
    <property type="entry name" value="DisA"/>
</dbReference>
<dbReference type="InterPro" id="IPR036888">
    <property type="entry name" value="DNA_integrity_DisA_N_sf"/>
</dbReference>
<keyword evidence="1" id="KW-0472">Membrane</keyword>
<dbReference type="PANTHER" id="PTHR34185:SF1">
    <property type="entry name" value="DIADENYLATE CYCLASE"/>
    <property type="match status" value="1"/>
</dbReference>
<keyword evidence="1" id="KW-1133">Transmembrane helix</keyword>
<reference evidence="3" key="1">
    <citation type="submission" date="2018-05" db="EMBL/GenBank/DDBJ databases">
        <authorList>
            <person name="Lanie J.A."/>
            <person name="Ng W.-L."/>
            <person name="Kazmierczak K.M."/>
            <person name="Andrzejewski T.M."/>
            <person name="Davidsen T.M."/>
            <person name="Wayne K.J."/>
            <person name="Tettelin H."/>
            <person name="Glass J.I."/>
            <person name="Rusch D."/>
            <person name="Podicherti R."/>
            <person name="Tsui H.-C.T."/>
            <person name="Winkler M.E."/>
        </authorList>
    </citation>
    <scope>NUCLEOTIDE SEQUENCE</scope>
</reference>
<dbReference type="InterPro" id="IPR045585">
    <property type="entry name" value="CdaA_N"/>
</dbReference>
<evidence type="ECO:0000256" key="1">
    <source>
        <dbReference type="SAM" id="Phobius"/>
    </source>
</evidence>
<proteinExistence type="predicted"/>
<feature type="transmembrane region" description="Helical" evidence="1">
    <location>
        <begin position="37"/>
        <end position="55"/>
    </location>
</feature>
<dbReference type="PANTHER" id="PTHR34185">
    <property type="entry name" value="DIADENYLATE CYCLASE"/>
    <property type="match status" value="1"/>
</dbReference>
<evidence type="ECO:0000313" key="3">
    <source>
        <dbReference type="EMBL" id="SVA90921.1"/>
    </source>
</evidence>
<dbReference type="SUPFAM" id="SSF143597">
    <property type="entry name" value="YojJ-like"/>
    <property type="match status" value="1"/>
</dbReference>
<feature type="non-terminal residue" evidence="3">
    <location>
        <position position="131"/>
    </location>
</feature>
<dbReference type="Pfam" id="PF19293">
    <property type="entry name" value="CdaA_N"/>
    <property type="match status" value="1"/>
</dbReference>
<feature type="transmembrane region" description="Helical" evidence="1">
    <location>
        <begin position="6"/>
        <end position="30"/>
    </location>
</feature>
<feature type="domain" description="Diadenylate cyclase CdaA N-terminal" evidence="2">
    <location>
        <begin position="5"/>
        <end position="83"/>
    </location>
</feature>
<protein>
    <recommendedName>
        <fullName evidence="2">Diadenylate cyclase CdaA N-terminal domain-containing protein</fullName>
    </recommendedName>
</protein>
<dbReference type="GO" id="GO:0004016">
    <property type="term" value="F:adenylate cyclase activity"/>
    <property type="evidence" value="ECO:0007669"/>
    <property type="project" value="TreeGrafter"/>
</dbReference>
<keyword evidence="1" id="KW-0812">Transmembrane</keyword>